<reference evidence="2 3" key="1">
    <citation type="submission" date="2020-08" db="EMBL/GenBank/DDBJ databases">
        <title>Genomic Encyclopedia of Type Strains, Phase IV (KMG-IV): sequencing the most valuable type-strain genomes for metagenomic binning, comparative biology and taxonomic classification.</title>
        <authorList>
            <person name="Goeker M."/>
        </authorList>
    </citation>
    <scope>NUCLEOTIDE SEQUENCE [LARGE SCALE GENOMIC DNA]</scope>
    <source>
        <strain evidence="2 3">DSM 17976</strain>
    </source>
</reference>
<evidence type="ECO:0000313" key="2">
    <source>
        <dbReference type="EMBL" id="MBB3841502.1"/>
    </source>
</evidence>
<organism evidence="2 3">
    <name type="scientific">Runella defluvii</name>
    <dbReference type="NCBI Taxonomy" id="370973"/>
    <lineage>
        <taxon>Bacteria</taxon>
        <taxon>Pseudomonadati</taxon>
        <taxon>Bacteroidota</taxon>
        <taxon>Cytophagia</taxon>
        <taxon>Cytophagales</taxon>
        <taxon>Spirosomataceae</taxon>
        <taxon>Runella</taxon>
    </lineage>
</organism>
<evidence type="ECO:0000313" key="3">
    <source>
        <dbReference type="Proteomes" id="UP000541352"/>
    </source>
</evidence>
<keyword evidence="1" id="KW-0812">Transmembrane</keyword>
<dbReference type="Proteomes" id="UP000541352">
    <property type="component" value="Unassembled WGS sequence"/>
</dbReference>
<comment type="caution">
    <text evidence="2">The sequence shown here is derived from an EMBL/GenBank/DDBJ whole genome shotgun (WGS) entry which is preliminary data.</text>
</comment>
<evidence type="ECO:0000256" key="1">
    <source>
        <dbReference type="SAM" id="Phobius"/>
    </source>
</evidence>
<dbReference type="PANTHER" id="PTHR33876:SF4">
    <property type="entry name" value="CHLOROPLAST PROTEIN FOR GROWTH AND FERTILITY 2"/>
    <property type="match status" value="1"/>
</dbReference>
<gene>
    <name evidence="2" type="ORF">FHS57_005530</name>
</gene>
<keyword evidence="1" id="KW-0472">Membrane</keyword>
<feature type="transmembrane region" description="Helical" evidence="1">
    <location>
        <begin position="141"/>
        <end position="165"/>
    </location>
</feature>
<dbReference type="AlphaFoldDB" id="A0A7W6ETE4"/>
<keyword evidence="3" id="KW-1185">Reference proteome</keyword>
<keyword evidence="1" id="KW-1133">Transmembrane helix</keyword>
<feature type="transmembrane region" description="Helical" evidence="1">
    <location>
        <begin position="75"/>
        <end position="93"/>
    </location>
</feature>
<dbReference type="InterPro" id="IPR052776">
    <property type="entry name" value="Chloro_ReproSupport/MetalTrans"/>
</dbReference>
<dbReference type="RefSeq" id="WP_183979214.1">
    <property type="nucleotide sequence ID" value="NZ_JACIBY010000017.1"/>
</dbReference>
<feature type="transmembrane region" description="Helical" evidence="1">
    <location>
        <begin position="44"/>
        <end position="63"/>
    </location>
</feature>
<dbReference type="EMBL" id="JACIBY010000017">
    <property type="protein sequence ID" value="MBB3841502.1"/>
    <property type="molecule type" value="Genomic_DNA"/>
</dbReference>
<proteinExistence type="predicted"/>
<dbReference type="PANTHER" id="PTHR33876">
    <property type="entry name" value="UNNAMED PRODUCT"/>
    <property type="match status" value="1"/>
</dbReference>
<protein>
    <submittedName>
        <fullName evidence="2">High-affinity nickel permease</fullName>
    </submittedName>
</protein>
<accession>A0A7W6ETE4</accession>
<feature type="transmembrane region" description="Helical" evidence="1">
    <location>
        <begin position="177"/>
        <end position="198"/>
    </location>
</feature>
<name>A0A7W6ETE4_9BACT</name>
<feature type="transmembrane region" description="Helical" evidence="1">
    <location>
        <begin position="108"/>
        <end position="129"/>
    </location>
</feature>
<sequence length="202" mass="21616">MELAPLFFAVIVGFSHCFEADHLVAVSSIVTRRDSTSAALKDGAFWGLGHTSTILLVALVYMLGKFVLSEAIFQYFEAGVGLMLIVLGIHRIIKLKSELHHPHLHEPAYGLAYGVGLMHGLAGSGGLLISVLTQIKEPSHAFLYLLLFGLGSVAGMMVAAGAFSLPFSSKLFQNRHLLRGLTLVSAALCVGLGVKIVLENVF</sequence>